<dbReference type="KEGG" id="bcad:DBX24_06825"/>
<dbReference type="NCBIfam" id="NF037970">
    <property type="entry name" value="vanZ_1"/>
    <property type="match status" value="1"/>
</dbReference>
<evidence type="ECO:0000313" key="3">
    <source>
        <dbReference type="EMBL" id="QHN65611.1"/>
    </source>
</evidence>
<evidence type="ECO:0000256" key="1">
    <source>
        <dbReference type="SAM" id="Phobius"/>
    </source>
</evidence>
<protein>
    <submittedName>
        <fullName evidence="3">VanZ family protein</fullName>
    </submittedName>
</protein>
<evidence type="ECO:0000259" key="2">
    <source>
        <dbReference type="Pfam" id="PF04892"/>
    </source>
</evidence>
<name>A0A6P1QXK9_9FLAO</name>
<dbReference type="PANTHER" id="PTHR28008">
    <property type="entry name" value="DOMAIN PROTEIN, PUTATIVE (AFU_ORTHOLOGUE AFUA_3G10980)-RELATED"/>
    <property type="match status" value="1"/>
</dbReference>
<feature type="transmembrane region" description="Helical" evidence="1">
    <location>
        <begin position="39"/>
        <end position="59"/>
    </location>
</feature>
<dbReference type="EMBL" id="CP029149">
    <property type="protein sequence ID" value="QHN65611.1"/>
    <property type="molecule type" value="Genomic_DNA"/>
</dbReference>
<reference evidence="3 4" key="1">
    <citation type="submission" date="2018-04" db="EMBL/GenBank/DDBJ databases">
        <title>Characteristic and Complete Genome Sequencing of A Novel Member of Infective Endocarditis Causative Bacteria: Bergeyella cardium QL-PH.</title>
        <authorList>
            <person name="Pan H."/>
            <person name="Sun E."/>
            <person name="Zhang Y."/>
        </authorList>
    </citation>
    <scope>NUCLEOTIDE SEQUENCE [LARGE SCALE GENOMIC DNA]</scope>
    <source>
        <strain evidence="3 4">HPQL</strain>
    </source>
</reference>
<feature type="transmembrane region" description="Helical" evidence="1">
    <location>
        <begin position="7"/>
        <end position="27"/>
    </location>
</feature>
<keyword evidence="1" id="KW-0472">Membrane</keyword>
<evidence type="ECO:0000313" key="4">
    <source>
        <dbReference type="Proteomes" id="UP000464318"/>
    </source>
</evidence>
<dbReference type="Pfam" id="PF04892">
    <property type="entry name" value="VanZ"/>
    <property type="match status" value="1"/>
</dbReference>
<feature type="transmembrane region" description="Helical" evidence="1">
    <location>
        <begin position="100"/>
        <end position="117"/>
    </location>
</feature>
<sequence>MKLLDKINNILSKTLPIYWAFLTYMLLRPAKQIPHSLFVFHGVDKVLHFLIFTLLGFLFRLRFPQQSFIKFILILFSYALITEILQGIMNLGRSMEALDLLMNTLGIISGFFGVRLMDKHQ</sequence>
<keyword evidence="1" id="KW-0812">Transmembrane</keyword>
<proteinExistence type="predicted"/>
<dbReference type="PANTHER" id="PTHR28008:SF1">
    <property type="entry name" value="DOMAIN PROTEIN, PUTATIVE (AFU_ORTHOLOGUE AFUA_3G10980)-RELATED"/>
    <property type="match status" value="1"/>
</dbReference>
<keyword evidence="4" id="KW-1185">Reference proteome</keyword>
<dbReference type="AlphaFoldDB" id="A0A6P1QXK9"/>
<dbReference type="Proteomes" id="UP000464318">
    <property type="component" value="Chromosome"/>
</dbReference>
<keyword evidence="1" id="KW-1133">Transmembrane helix</keyword>
<dbReference type="OrthoDB" id="1270731at2"/>
<organism evidence="3 4">
    <name type="scientific">Bergeyella cardium</name>
    <dbReference type="NCBI Taxonomy" id="1585976"/>
    <lineage>
        <taxon>Bacteria</taxon>
        <taxon>Pseudomonadati</taxon>
        <taxon>Bacteroidota</taxon>
        <taxon>Flavobacteriia</taxon>
        <taxon>Flavobacteriales</taxon>
        <taxon>Weeksellaceae</taxon>
        <taxon>Bergeyella</taxon>
    </lineage>
</organism>
<feature type="transmembrane region" description="Helical" evidence="1">
    <location>
        <begin position="71"/>
        <end position="88"/>
    </location>
</feature>
<accession>A0A6P1QXK9</accession>
<dbReference type="InterPro" id="IPR006976">
    <property type="entry name" value="VanZ-like"/>
</dbReference>
<feature type="domain" description="VanZ-like" evidence="2">
    <location>
        <begin position="29"/>
        <end position="116"/>
    </location>
</feature>
<gene>
    <name evidence="3" type="ORF">DBX24_06825</name>
</gene>